<dbReference type="GO" id="GO:0016791">
    <property type="term" value="F:phosphatase activity"/>
    <property type="evidence" value="ECO:0007669"/>
    <property type="project" value="TreeGrafter"/>
</dbReference>
<dbReference type="GO" id="GO:0005737">
    <property type="term" value="C:cytoplasm"/>
    <property type="evidence" value="ECO:0007669"/>
    <property type="project" value="TreeGrafter"/>
</dbReference>
<keyword evidence="1" id="KW-0472">Membrane</keyword>
<dbReference type="SUPFAM" id="SSF53254">
    <property type="entry name" value="Phosphoglycerate mutase-like"/>
    <property type="match status" value="1"/>
</dbReference>
<dbReference type="SMART" id="SM00855">
    <property type="entry name" value="PGAM"/>
    <property type="match status" value="1"/>
</dbReference>
<keyword evidence="1" id="KW-0812">Transmembrane</keyword>
<dbReference type="InterPro" id="IPR029033">
    <property type="entry name" value="His_PPase_superfam"/>
</dbReference>
<comment type="caution">
    <text evidence="2">The sequence shown here is derived from an EMBL/GenBank/DDBJ whole genome shotgun (WGS) entry which is preliminary data.</text>
</comment>
<dbReference type="InterPro" id="IPR050275">
    <property type="entry name" value="PGM_Phosphatase"/>
</dbReference>
<dbReference type="PANTHER" id="PTHR48100">
    <property type="entry name" value="BROAD-SPECIFICITY PHOSPHATASE YOR283W-RELATED"/>
    <property type="match status" value="1"/>
</dbReference>
<evidence type="ECO:0000313" key="3">
    <source>
        <dbReference type="Proteomes" id="UP001271007"/>
    </source>
</evidence>
<dbReference type="InterPro" id="IPR013078">
    <property type="entry name" value="His_Pase_superF_clade-1"/>
</dbReference>
<evidence type="ECO:0000256" key="1">
    <source>
        <dbReference type="SAM" id="Phobius"/>
    </source>
</evidence>
<dbReference type="Pfam" id="PF00300">
    <property type="entry name" value="His_Phos_1"/>
    <property type="match status" value="1"/>
</dbReference>
<dbReference type="PANTHER" id="PTHR48100:SF1">
    <property type="entry name" value="HISTIDINE PHOSPHATASE FAMILY PROTEIN-RELATED"/>
    <property type="match status" value="1"/>
</dbReference>
<name>A0AAJ0DIZ6_9PEZI</name>
<sequence>MPRPESLKPLIALSAVLCLVTLWYYLAIDSASTGNMGSLQQSKYTFEYLPGFFAQGEPESDGAVYEYMKHNLGLLDRDYETDKAGDEETKQWQRFEKYVTSLAEAGETGVKYKVLYVGRHGEGYHNVAETKYGTAKWDSYWSKLDGDGELYWSDAKLTDNGKQQALDNHAFLQRQFAEQKMPPPGRYYTSPLYRCLQTANMEFSDLDLPSDKQFKPLVKEMMREVMGQHTCDRRSSRTIIHGAFPDVDIEDGFSEEDELWQAAHRETHDEHDVRTRALLDDVFEHDEHAFLSFTSHSGSIASMLRVIGHCEFRLPTGGMMPLFVKATKSSS</sequence>
<dbReference type="AlphaFoldDB" id="A0AAJ0DIZ6"/>
<accession>A0AAJ0DIZ6</accession>
<organism evidence="2 3">
    <name type="scientific">Extremus antarcticus</name>
    <dbReference type="NCBI Taxonomy" id="702011"/>
    <lineage>
        <taxon>Eukaryota</taxon>
        <taxon>Fungi</taxon>
        <taxon>Dikarya</taxon>
        <taxon>Ascomycota</taxon>
        <taxon>Pezizomycotina</taxon>
        <taxon>Dothideomycetes</taxon>
        <taxon>Dothideomycetidae</taxon>
        <taxon>Mycosphaerellales</taxon>
        <taxon>Extremaceae</taxon>
        <taxon>Extremus</taxon>
    </lineage>
</organism>
<keyword evidence="3" id="KW-1185">Reference proteome</keyword>
<proteinExistence type="predicted"/>
<dbReference type="CDD" id="cd07067">
    <property type="entry name" value="HP_PGM_like"/>
    <property type="match status" value="1"/>
</dbReference>
<feature type="transmembrane region" description="Helical" evidence="1">
    <location>
        <begin position="7"/>
        <end position="26"/>
    </location>
</feature>
<dbReference type="Gene3D" id="3.40.50.1240">
    <property type="entry name" value="Phosphoglycerate mutase-like"/>
    <property type="match status" value="1"/>
</dbReference>
<protein>
    <submittedName>
        <fullName evidence="2">Phosphoglycerate mutase pmu1</fullName>
    </submittedName>
</protein>
<gene>
    <name evidence="2" type="primary">PMU1_2</name>
    <name evidence="2" type="ORF">LTR09_004492</name>
</gene>
<keyword evidence="1" id="KW-1133">Transmembrane helix</keyword>
<dbReference type="EMBL" id="JAWDJX010000011">
    <property type="protein sequence ID" value="KAK3054763.1"/>
    <property type="molecule type" value="Genomic_DNA"/>
</dbReference>
<reference evidence="2" key="1">
    <citation type="submission" date="2023-04" db="EMBL/GenBank/DDBJ databases">
        <title>Black Yeasts Isolated from many extreme environments.</title>
        <authorList>
            <person name="Coleine C."/>
            <person name="Stajich J.E."/>
            <person name="Selbmann L."/>
        </authorList>
    </citation>
    <scope>NUCLEOTIDE SEQUENCE</scope>
    <source>
        <strain evidence="2">CCFEE 5312</strain>
    </source>
</reference>
<dbReference type="Proteomes" id="UP001271007">
    <property type="component" value="Unassembled WGS sequence"/>
</dbReference>
<evidence type="ECO:0000313" key="2">
    <source>
        <dbReference type="EMBL" id="KAK3054763.1"/>
    </source>
</evidence>